<sequence length="398" mass="44124">MALNNETNDKMDIDPPAADSSTVTQQDAAAAAVAADVGQTQNSSPYSDERRHQSAPSNPSNESVQIPGPPNYPKSSNAANLDELLKLQQLKQIWRANASANIESAFSHFRFKSDDLAGHSEVVETGLKAFNGFKDYCLNPELVIAAPTQYVRGIDFMGDPKYDKEMLEIADRLMVNKVLQYGSLASKVAPRGKTITMKDILDYIEKYTAMSSDSIAKRRLDSFWDHIEKSMKESCLGLIESDTLSFQITCPMDNFLTKLDPRIIITYGFLEKGSSQVAMCRILGKEFTKWEKDPTGYSVITPVEVAKLLNADRNFSRRSTGTFSSGIDKFASKDELNSVTTKGQRNSKPENNSNGSNNNKLNTAGNRVVKKRRNRKKKKNGVNPNDIPLSKLNISSDQ</sequence>
<feature type="compositionally biased region" description="Basic residues" evidence="1">
    <location>
        <begin position="368"/>
        <end position="380"/>
    </location>
</feature>
<protein>
    <submittedName>
        <fullName evidence="2">Uncharacterized protein</fullName>
    </submittedName>
</protein>
<reference evidence="2 3" key="1">
    <citation type="journal article" date="2021" name="DNA Res.">
        <title>Genome analysis of Candida subhashii reveals its hybrid nature and dual mitochondrial genome conformations.</title>
        <authorList>
            <person name="Mixao V."/>
            <person name="Hegedusova E."/>
            <person name="Saus E."/>
            <person name="Pryszcz L.P."/>
            <person name="Cillingova A."/>
            <person name="Nosek J."/>
            <person name="Gabaldon T."/>
        </authorList>
    </citation>
    <scope>NUCLEOTIDE SEQUENCE [LARGE SCALE GENOMIC DNA]</scope>
    <source>
        <strain evidence="2 3">CBS 10753</strain>
    </source>
</reference>
<feature type="region of interest" description="Disordered" evidence="1">
    <location>
        <begin position="1"/>
        <end position="77"/>
    </location>
</feature>
<feature type="compositionally biased region" description="Low complexity" evidence="1">
    <location>
        <begin position="349"/>
        <end position="367"/>
    </location>
</feature>
<evidence type="ECO:0000313" key="2">
    <source>
        <dbReference type="EMBL" id="KAG7662903.1"/>
    </source>
</evidence>
<dbReference type="RefSeq" id="XP_049263136.1">
    <property type="nucleotide sequence ID" value="XM_049407458.1"/>
</dbReference>
<organism evidence="2 3">
    <name type="scientific">[Candida] subhashii</name>
    <dbReference type="NCBI Taxonomy" id="561895"/>
    <lineage>
        <taxon>Eukaryota</taxon>
        <taxon>Fungi</taxon>
        <taxon>Dikarya</taxon>
        <taxon>Ascomycota</taxon>
        <taxon>Saccharomycotina</taxon>
        <taxon>Pichiomycetes</taxon>
        <taxon>Debaryomycetaceae</taxon>
        <taxon>Spathaspora</taxon>
    </lineage>
</organism>
<feature type="compositionally biased region" description="Polar residues" evidence="1">
    <location>
        <begin position="54"/>
        <end position="64"/>
    </location>
</feature>
<feature type="compositionally biased region" description="Low complexity" evidence="1">
    <location>
        <begin position="27"/>
        <end position="37"/>
    </location>
</feature>
<proteinExistence type="predicted"/>
<dbReference type="AlphaFoldDB" id="A0A8J5QM07"/>
<dbReference type="Proteomes" id="UP000694255">
    <property type="component" value="Unassembled WGS sequence"/>
</dbReference>
<name>A0A8J5QM07_9ASCO</name>
<accession>A0A8J5QM07</accession>
<dbReference type="GeneID" id="73470387"/>
<gene>
    <name evidence="2" type="ORF">J8A68_003587</name>
</gene>
<comment type="caution">
    <text evidence="2">The sequence shown here is derived from an EMBL/GenBank/DDBJ whole genome shotgun (WGS) entry which is preliminary data.</text>
</comment>
<feature type="region of interest" description="Disordered" evidence="1">
    <location>
        <begin position="334"/>
        <end position="398"/>
    </location>
</feature>
<dbReference type="EMBL" id="JAGSYN010000159">
    <property type="protein sequence ID" value="KAG7662903.1"/>
    <property type="molecule type" value="Genomic_DNA"/>
</dbReference>
<evidence type="ECO:0000313" key="3">
    <source>
        <dbReference type="Proteomes" id="UP000694255"/>
    </source>
</evidence>
<evidence type="ECO:0000256" key="1">
    <source>
        <dbReference type="SAM" id="MobiDB-lite"/>
    </source>
</evidence>
<keyword evidence="3" id="KW-1185">Reference proteome</keyword>